<dbReference type="RefSeq" id="WP_208428036.1">
    <property type="nucleotide sequence ID" value="NZ_JAEPRJ010000001.1"/>
</dbReference>
<feature type="domain" description="Polymerase beta nucleotidyltransferase" evidence="1">
    <location>
        <begin position="14"/>
        <end position="104"/>
    </location>
</feature>
<evidence type="ECO:0000259" key="1">
    <source>
        <dbReference type="Pfam" id="PF18765"/>
    </source>
</evidence>
<dbReference type="Pfam" id="PF18765">
    <property type="entry name" value="Polbeta"/>
    <property type="match status" value="1"/>
</dbReference>
<reference evidence="2 3" key="1">
    <citation type="submission" date="2021-01" db="EMBL/GenBank/DDBJ databases">
        <title>Isolation and description of Catonella massiliensis sp. nov., a novel Catonella species, isolated from a stable periodontitis subject.</title>
        <authorList>
            <person name="Antezack A."/>
            <person name="Boxberger M."/>
            <person name="La Scola B."/>
            <person name="Monnet-Corti V."/>
        </authorList>
    </citation>
    <scope>NUCLEOTIDE SEQUENCE [LARGE SCALE GENOMIC DNA]</scope>
    <source>
        <strain evidence="2 3">Marseille-Q4567</strain>
    </source>
</reference>
<gene>
    <name evidence="2" type="ORF">JJN12_01535</name>
</gene>
<dbReference type="EMBL" id="JAEPRJ010000001">
    <property type="protein sequence ID" value="MBK5896469.1"/>
    <property type="molecule type" value="Genomic_DNA"/>
</dbReference>
<name>A0ABS1IX47_9FIRM</name>
<protein>
    <submittedName>
        <fullName evidence="2">Nucleotidyltransferase domain-containing protein</fullName>
    </submittedName>
</protein>
<dbReference type="Proteomes" id="UP000604730">
    <property type="component" value="Unassembled WGS sequence"/>
</dbReference>
<organism evidence="2 3">
    <name type="scientific">Catonella massiliensis</name>
    <dbReference type="NCBI Taxonomy" id="2799636"/>
    <lineage>
        <taxon>Bacteria</taxon>
        <taxon>Bacillati</taxon>
        <taxon>Bacillota</taxon>
        <taxon>Clostridia</taxon>
        <taxon>Lachnospirales</taxon>
        <taxon>Lachnospiraceae</taxon>
        <taxon>Catonella</taxon>
    </lineage>
</organism>
<keyword evidence="3" id="KW-1185">Reference proteome</keyword>
<dbReference type="SUPFAM" id="SSF81301">
    <property type="entry name" value="Nucleotidyltransferase"/>
    <property type="match status" value="1"/>
</dbReference>
<sequence length="108" mass="12375">MNGEILEELSNGIVEIINSNIEKVILYGSFARGTNDKDSDVDIMVIVKNELDKFTEDKLSDFIVDMNLKYDKVFSVIDVNVHEFIKWADTLPFYKNVNREGIVLWTAA</sequence>
<dbReference type="InterPro" id="IPR043519">
    <property type="entry name" value="NT_sf"/>
</dbReference>
<comment type="caution">
    <text evidence="2">The sequence shown here is derived from an EMBL/GenBank/DDBJ whole genome shotgun (WGS) entry which is preliminary data.</text>
</comment>
<dbReference type="InterPro" id="IPR052548">
    <property type="entry name" value="Type_VII_TA_antitoxin"/>
</dbReference>
<dbReference type="InterPro" id="IPR041633">
    <property type="entry name" value="Polbeta"/>
</dbReference>
<evidence type="ECO:0000313" key="2">
    <source>
        <dbReference type="EMBL" id="MBK5896469.1"/>
    </source>
</evidence>
<dbReference type="CDD" id="cd05403">
    <property type="entry name" value="NT_KNTase_like"/>
    <property type="match status" value="1"/>
</dbReference>
<proteinExistence type="predicted"/>
<evidence type="ECO:0000313" key="3">
    <source>
        <dbReference type="Proteomes" id="UP000604730"/>
    </source>
</evidence>
<dbReference type="PANTHER" id="PTHR33933">
    <property type="entry name" value="NUCLEOTIDYLTRANSFERASE"/>
    <property type="match status" value="1"/>
</dbReference>
<dbReference type="Gene3D" id="3.30.460.10">
    <property type="entry name" value="Beta Polymerase, domain 2"/>
    <property type="match status" value="1"/>
</dbReference>
<accession>A0ABS1IX47</accession>
<dbReference type="PANTHER" id="PTHR33933:SF1">
    <property type="entry name" value="PROTEIN ADENYLYLTRANSFERASE MNTA-RELATED"/>
    <property type="match status" value="1"/>
</dbReference>